<protein>
    <submittedName>
        <fullName evidence="1">Uncharacterized protein</fullName>
    </submittedName>
</protein>
<gene>
    <name evidence="1" type="ORF">GN244_ATG08777</name>
</gene>
<comment type="caution">
    <text evidence="1">The sequence shown here is derived from an EMBL/GenBank/DDBJ whole genome shotgun (WGS) entry which is preliminary data.</text>
</comment>
<name>A0A833T462_PHYIN</name>
<keyword evidence="2" id="KW-1185">Reference proteome</keyword>
<evidence type="ECO:0000313" key="1">
    <source>
        <dbReference type="EMBL" id="KAF4039030.1"/>
    </source>
</evidence>
<dbReference type="EMBL" id="WSZM01000183">
    <property type="protein sequence ID" value="KAF4039030.1"/>
    <property type="molecule type" value="Genomic_DNA"/>
</dbReference>
<sequence length="195" mass="21249">MGDKATLADLYVSVQHTWYDELTGKSCCNVVMSIAPNRSSIKSTSSSYATLLCESEQCSDTNLHAERYQDGQLSQLTVTSATESATEYPDNTTAAVTTTAPKDHCDYKSVTATASSDSTNKTPLTSSTSIATQTFTSISATPTTSTSTGSVIVLKRHSKLQFCTQRNGGRFHYRYERQLSSYSQNGIQNNMLFLN</sequence>
<reference evidence="1" key="1">
    <citation type="submission" date="2020-04" db="EMBL/GenBank/DDBJ databases">
        <title>Hybrid Assembly of Korean Phytophthora infestans isolates.</title>
        <authorList>
            <person name="Prokchorchik M."/>
            <person name="Lee Y."/>
            <person name="Seo J."/>
            <person name="Cho J.-H."/>
            <person name="Park Y.-E."/>
            <person name="Jang D.-C."/>
            <person name="Im J.-S."/>
            <person name="Choi J.-G."/>
            <person name="Park H.-J."/>
            <person name="Lee G.-B."/>
            <person name="Lee Y.-G."/>
            <person name="Hong S.-Y."/>
            <person name="Cho K."/>
            <person name="Sohn K.H."/>
        </authorList>
    </citation>
    <scope>NUCLEOTIDE SEQUENCE</scope>
    <source>
        <strain evidence="1">KR_1_A1</strain>
    </source>
</reference>
<dbReference type="Proteomes" id="UP000602510">
    <property type="component" value="Unassembled WGS sequence"/>
</dbReference>
<dbReference type="AlphaFoldDB" id="A0A833T462"/>
<evidence type="ECO:0000313" key="2">
    <source>
        <dbReference type="Proteomes" id="UP000602510"/>
    </source>
</evidence>
<organism evidence="1 2">
    <name type="scientific">Phytophthora infestans</name>
    <name type="common">Potato late blight agent</name>
    <name type="synonym">Botrytis infestans</name>
    <dbReference type="NCBI Taxonomy" id="4787"/>
    <lineage>
        <taxon>Eukaryota</taxon>
        <taxon>Sar</taxon>
        <taxon>Stramenopiles</taxon>
        <taxon>Oomycota</taxon>
        <taxon>Peronosporomycetes</taxon>
        <taxon>Peronosporales</taxon>
        <taxon>Peronosporaceae</taxon>
        <taxon>Phytophthora</taxon>
    </lineage>
</organism>
<proteinExistence type="predicted"/>
<accession>A0A833T462</accession>